<proteinExistence type="predicted"/>
<evidence type="ECO:0000313" key="2">
    <source>
        <dbReference type="Proteomes" id="UP001595783"/>
    </source>
</evidence>
<protein>
    <submittedName>
        <fullName evidence="1">Uncharacterized protein</fullName>
    </submittedName>
</protein>
<dbReference type="RefSeq" id="WP_382262387.1">
    <property type="nucleotide sequence ID" value="NZ_JBHRZO010000009.1"/>
</dbReference>
<evidence type="ECO:0000313" key="1">
    <source>
        <dbReference type="EMBL" id="MFC3847333.1"/>
    </source>
</evidence>
<dbReference type="Proteomes" id="UP001595783">
    <property type="component" value="Unassembled WGS sequence"/>
</dbReference>
<reference evidence="2" key="1">
    <citation type="journal article" date="2019" name="Int. J. Syst. Evol. Microbiol.">
        <title>The Global Catalogue of Microorganisms (GCM) 10K type strain sequencing project: providing services to taxonomists for standard genome sequencing and annotation.</title>
        <authorList>
            <consortium name="The Broad Institute Genomics Platform"/>
            <consortium name="The Broad Institute Genome Sequencing Center for Infectious Disease"/>
            <person name="Wu L."/>
            <person name="Ma J."/>
        </authorList>
    </citation>
    <scope>NUCLEOTIDE SEQUENCE [LARGE SCALE GENOMIC DNA]</scope>
    <source>
        <strain evidence="2">CCUG 53816</strain>
    </source>
</reference>
<accession>A0ABV7ZHN7</accession>
<comment type="caution">
    <text evidence="1">The sequence shown here is derived from an EMBL/GenBank/DDBJ whole genome shotgun (WGS) entry which is preliminary data.</text>
</comment>
<keyword evidence="2" id="KW-1185">Reference proteome</keyword>
<organism evidence="1 2">
    <name type="scientific">Helicobacter baculiformis</name>
    <dbReference type="NCBI Taxonomy" id="427351"/>
    <lineage>
        <taxon>Bacteria</taxon>
        <taxon>Pseudomonadati</taxon>
        <taxon>Campylobacterota</taxon>
        <taxon>Epsilonproteobacteria</taxon>
        <taxon>Campylobacterales</taxon>
        <taxon>Helicobacteraceae</taxon>
        <taxon>Helicobacter</taxon>
    </lineage>
</organism>
<feature type="non-terminal residue" evidence="1">
    <location>
        <position position="1"/>
    </location>
</feature>
<dbReference type="EMBL" id="JBHRZO010000009">
    <property type="protein sequence ID" value="MFC3847333.1"/>
    <property type="molecule type" value="Genomic_DNA"/>
</dbReference>
<gene>
    <name evidence="1" type="ORF">ACFOPX_02120</name>
</gene>
<name>A0ABV7ZHN7_9HELI</name>
<sequence>AIRYTPKNDDSYLTQHTYTDAHINTMLAHYRLFLQNYHLVLVSQNQSLTPPFPYYLNQNTPMLWLKLQDNQVRILIKKLRPEAAPLELSVLLVKGKETSQPFSKPQCAESPKQIACDLHPFNLPAEGNYKLLIRVDFKGSYIPLIQPAYAR</sequence>